<evidence type="ECO:0000259" key="11">
    <source>
        <dbReference type="PROSITE" id="PS50195"/>
    </source>
</evidence>
<comment type="caution">
    <text evidence="12">The sequence shown here is derived from an EMBL/GenBank/DDBJ whole genome shotgun (WGS) entry which is preliminary data.</text>
</comment>
<dbReference type="Gene3D" id="3.30.1520.10">
    <property type="entry name" value="Phox-like domain"/>
    <property type="match status" value="1"/>
</dbReference>
<dbReference type="SMART" id="SM00312">
    <property type="entry name" value="PX"/>
    <property type="match status" value="1"/>
</dbReference>
<dbReference type="InterPro" id="IPR037917">
    <property type="entry name" value="Ypt35_PX"/>
</dbReference>
<evidence type="ECO:0000256" key="5">
    <source>
        <dbReference type="ARBA" id="ARBA00022753"/>
    </source>
</evidence>
<feature type="domain" description="PX" evidence="11">
    <location>
        <begin position="176"/>
        <end position="286"/>
    </location>
</feature>
<evidence type="ECO:0000256" key="1">
    <source>
        <dbReference type="ARBA" id="ARBA00004148"/>
    </source>
</evidence>
<comment type="similarity">
    <text evidence="3">Belongs to the YPT35 family.</text>
</comment>
<evidence type="ECO:0000256" key="7">
    <source>
        <dbReference type="ARBA" id="ARBA00033728"/>
    </source>
</evidence>
<evidence type="ECO:0000313" key="12">
    <source>
        <dbReference type="EMBL" id="GAB1310050.1"/>
    </source>
</evidence>
<evidence type="ECO:0000313" key="13">
    <source>
        <dbReference type="Proteomes" id="UP001628179"/>
    </source>
</evidence>
<keyword evidence="5" id="KW-0967">Endosome</keyword>
<dbReference type="CDD" id="cd07280">
    <property type="entry name" value="PX_YPT35"/>
    <property type="match status" value="1"/>
</dbReference>
<evidence type="ECO:0000256" key="3">
    <source>
        <dbReference type="ARBA" id="ARBA00007426"/>
    </source>
</evidence>
<keyword evidence="13" id="KW-1185">Reference proteome</keyword>
<evidence type="ECO:0000256" key="9">
    <source>
        <dbReference type="ARBA" id="ARBA00033785"/>
    </source>
</evidence>
<dbReference type="Proteomes" id="UP001628179">
    <property type="component" value="Unassembled WGS sequence"/>
</dbReference>
<comment type="function">
    <text evidence="7">Recruits the lipid transfer protein VPS13 to endosomal and vacuolar membranes.</text>
</comment>
<evidence type="ECO:0000256" key="4">
    <source>
        <dbReference type="ARBA" id="ARBA00022554"/>
    </source>
</evidence>
<feature type="compositionally biased region" description="Acidic residues" evidence="10">
    <location>
        <begin position="142"/>
        <end position="151"/>
    </location>
</feature>
<dbReference type="EMBL" id="BAAFSV010000001">
    <property type="protein sequence ID" value="GAB1310050.1"/>
    <property type="molecule type" value="Genomic_DNA"/>
</dbReference>
<dbReference type="Pfam" id="PF00787">
    <property type="entry name" value="PX"/>
    <property type="match status" value="1"/>
</dbReference>
<feature type="region of interest" description="Disordered" evidence="10">
    <location>
        <begin position="1"/>
        <end position="161"/>
    </location>
</feature>
<dbReference type="InterPro" id="IPR036871">
    <property type="entry name" value="PX_dom_sf"/>
</dbReference>
<accession>A0ABQ0FXJ3</accession>
<gene>
    <name evidence="12" type="primary">YPT35</name>
    <name evidence="12" type="ORF">MFIFM68171_00260</name>
</gene>
<proteinExistence type="inferred from homology"/>
<keyword evidence="6" id="KW-0472">Membrane</keyword>
<dbReference type="InterPro" id="IPR001683">
    <property type="entry name" value="PX_dom"/>
</dbReference>
<protein>
    <recommendedName>
        <fullName evidence="8">Endosomal/vacuolar adapter protein YPT35</fullName>
    </recommendedName>
    <alternativeName>
        <fullName evidence="9">PX domain-containing protein YPT35</fullName>
    </alternativeName>
</protein>
<feature type="compositionally biased region" description="Polar residues" evidence="10">
    <location>
        <begin position="88"/>
        <end position="104"/>
    </location>
</feature>
<comment type="subcellular location">
    <subcellularLocation>
        <location evidence="2">Endosome</location>
    </subcellularLocation>
    <subcellularLocation>
        <location evidence="1">Vacuole membrane</location>
        <topology evidence="1">Peripheral membrane protein</topology>
    </subcellularLocation>
</comment>
<evidence type="ECO:0000256" key="10">
    <source>
        <dbReference type="SAM" id="MobiDB-lite"/>
    </source>
</evidence>
<dbReference type="PANTHER" id="PTHR10555">
    <property type="entry name" value="SORTING NEXIN"/>
    <property type="match status" value="1"/>
</dbReference>
<dbReference type="SUPFAM" id="SSF64268">
    <property type="entry name" value="PX domain"/>
    <property type="match status" value="1"/>
</dbReference>
<keyword evidence="4" id="KW-0926">Vacuole</keyword>
<dbReference type="PROSITE" id="PS50195">
    <property type="entry name" value="PX"/>
    <property type="match status" value="1"/>
</dbReference>
<feature type="compositionally biased region" description="Polar residues" evidence="10">
    <location>
        <begin position="25"/>
        <end position="51"/>
    </location>
</feature>
<evidence type="ECO:0000256" key="8">
    <source>
        <dbReference type="ARBA" id="ARBA00033774"/>
    </source>
</evidence>
<feature type="compositionally biased region" description="Low complexity" evidence="10">
    <location>
        <begin position="105"/>
        <end position="130"/>
    </location>
</feature>
<evidence type="ECO:0000256" key="6">
    <source>
        <dbReference type="ARBA" id="ARBA00023136"/>
    </source>
</evidence>
<dbReference type="PANTHER" id="PTHR10555:SF170">
    <property type="entry name" value="FI18122P1"/>
    <property type="match status" value="1"/>
</dbReference>
<dbReference type="GeneID" id="98171005"/>
<organism evidence="12 13">
    <name type="scientific">Madurella fahalii</name>
    <dbReference type="NCBI Taxonomy" id="1157608"/>
    <lineage>
        <taxon>Eukaryota</taxon>
        <taxon>Fungi</taxon>
        <taxon>Dikarya</taxon>
        <taxon>Ascomycota</taxon>
        <taxon>Pezizomycotina</taxon>
        <taxon>Sordariomycetes</taxon>
        <taxon>Sordariomycetidae</taxon>
        <taxon>Sordariales</taxon>
        <taxon>Sordariales incertae sedis</taxon>
        <taxon>Madurella</taxon>
    </lineage>
</organism>
<sequence length="286" mass="31744">MASEIDETQRPQAPAQQPQPPPPTSLGNGDHSSAAGLSNGSGPKPNGTAQQPFLPRESETERTPLFSDDDNDEDDDNVSVASEPASEQIASPSVSSPPYWTHTHSSQLQQSRQLQSGHARAVSSASAESVLPPGAITLQDNERDDEDEEEDGYRRRSSNSSEVYGRDRNRACWARSVQVTDYVLVNGSATNIGAFVVWIIRVETLNGSYMNIRKRYSEFDDLRRRLVQTFPNFEAAVPVLPPKSVLNRFRSKFLEKRRAGLQYFLNCILLNPEFSGSPVLKEFLFS</sequence>
<dbReference type="RefSeq" id="XP_070911783.1">
    <property type="nucleotide sequence ID" value="XM_071055682.1"/>
</dbReference>
<feature type="compositionally biased region" description="Acidic residues" evidence="10">
    <location>
        <begin position="67"/>
        <end position="77"/>
    </location>
</feature>
<evidence type="ECO:0000256" key="2">
    <source>
        <dbReference type="ARBA" id="ARBA00004177"/>
    </source>
</evidence>
<reference evidence="12 13" key="1">
    <citation type="submission" date="2024-09" db="EMBL/GenBank/DDBJ databases">
        <title>Itraconazole resistance in Madurella fahalii resulting from another homologue of gene encoding cytochrome P450 14-alpha sterol demethylase (CYP51).</title>
        <authorList>
            <person name="Yoshioka I."/>
            <person name="Fahal A.H."/>
            <person name="Kaneko S."/>
            <person name="Yaguchi T."/>
        </authorList>
    </citation>
    <scope>NUCLEOTIDE SEQUENCE [LARGE SCALE GENOMIC DNA]</scope>
    <source>
        <strain evidence="12 13">IFM 68171</strain>
    </source>
</reference>
<name>A0ABQ0FXJ3_9PEZI</name>